<evidence type="ECO:0000313" key="3">
    <source>
        <dbReference type="Proteomes" id="UP000324222"/>
    </source>
</evidence>
<dbReference type="Proteomes" id="UP000324222">
    <property type="component" value="Unassembled WGS sequence"/>
</dbReference>
<evidence type="ECO:0000256" key="1">
    <source>
        <dbReference type="SAM" id="MobiDB-lite"/>
    </source>
</evidence>
<comment type="caution">
    <text evidence="2">The sequence shown here is derived from an EMBL/GenBank/DDBJ whole genome shotgun (WGS) entry which is preliminary data.</text>
</comment>
<gene>
    <name evidence="2" type="ORF">E2C01_079991</name>
</gene>
<dbReference type="AlphaFoldDB" id="A0A5B7IUT1"/>
<protein>
    <submittedName>
        <fullName evidence="2">Uncharacterized protein</fullName>
    </submittedName>
</protein>
<dbReference type="EMBL" id="VSRR010067734">
    <property type="protein sequence ID" value="MPC85227.1"/>
    <property type="molecule type" value="Genomic_DNA"/>
</dbReference>
<reference evidence="2 3" key="1">
    <citation type="submission" date="2019-05" db="EMBL/GenBank/DDBJ databases">
        <title>Another draft genome of Portunus trituberculatus and its Hox gene families provides insights of decapod evolution.</title>
        <authorList>
            <person name="Jeong J.-H."/>
            <person name="Song I."/>
            <person name="Kim S."/>
            <person name="Choi T."/>
            <person name="Kim D."/>
            <person name="Ryu S."/>
            <person name="Kim W."/>
        </authorList>
    </citation>
    <scope>NUCLEOTIDE SEQUENCE [LARGE SCALE GENOMIC DNA]</scope>
    <source>
        <tissue evidence="2">Muscle</tissue>
    </source>
</reference>
<proteinExistence type="predicted"/>
<organism evidence="2 3">
    <name type="scientific">Portunus trituberculatus</name>
    <name type="common">Swimming crab</name>
    <name type="synonym">Neptunus trituberculatus</name>
    <dbReference type="NCBI Taxonomy" id="210409"/>
    <lineage>
        <taxon>Eukaryota</taxon>
        <taxon>Metazoa</taxon>
        <taxon>Ecdysozoa</taxon>
        <taxon>Arthropoda</taxon>
        <taxon>Crustacea</taxon>
        <taxon>Multicrustacea</taxon>
        <taxon>Malacostraca</taxon>
        <taxon>Eumalacostraca</taxon>
        <taxon>Eucarida</taxon>
        <taxon>Decapoda</taxon>
        <taxon>Pleocyemata</taxon>
        <taxon>Brachyura</taxon>
        <taxon>Eubrachyura</taxon>
        <taxon>Portunoidea</taxon>
        <taxon>Portunidae</taxon>
        <taxon>Portuninae</taxon>
        <taxon>Portunus</taxon>
    </lineage>
</organism>
<name>A0A5B7IUT1_PORTR</name>
<accession>A0A5B7IUT1</accession>
<feature type="compositionally biased region" description="Polar residues" evidence="1">
    <location>
        <begin position="49"/>
        <end position="60"/>
    </location>
</feature>
<feature type="region of interest" description="Disordered" evidence="1">
    <location>
        <begin position="34"/>
        <end position="60"/>
    </location>
</feature>
<keyword evidence="3" id="KW-1185">Reference proteome</keyword>
<evidence type="ECO:0000313" key="2">
    <source>
        <dbReference type="EMBL" id="MPC85227.1"/>
    </source>
</evidence>
<sequence>MQCKSVSENVSKPYHQQLCSFPCPHIPKAESRRINHSWQVSEPRKTIMPPSQTPTTSKNN</sequence>